<dbReference type="GO" id="GO:0003677">
    <property type="term" value="F:DNA binding"/>
    <property type="evidence" value="ECO:0007669"/>
    <property type="project" value="InterPro"/>
</dbReference>
<gene>
    <name evidence="2" type="ORF">DC366_06275</name>
</gene>
<dbReference type="InterPro" id="IPR001387">
    <property type="entry name" value="Cro/C1-type_HTH"/>
</dbReference>
<feature type="domain" description="HTH cro/C1-type" evidence="1">
    <location>
        <begin position="59"/>
        <end position="103"/>
    </location>
</feature>
<name>A0A2T7GA93_9RHOB</name>
<evidence type="ECO:0000313" key="3">
    <source>
        <dbReference type="Proteomes" id="UP000244446"/>
    </source>
</evidence>
<organism evidence="2 3">
    <name type="scientific">Pelagivirga sediminicola</name>
    <dbReference type="NCBI Taxonomy" id="2170575"/>
    <lineage>
        <taxon>Bacteria</taxon>
        <taxon>Pseudomonadati</taxon>
        <taxon>Pseudomonadota</taxon>
        <taxon>Alphaproteobacteria</taxon>
        <taxon>Rhodobacterales</taxon>
        <taxon>Paracoccaceae</taxon>
        <taxon>Pelagivirga</taxon>
    </lineage>
</organism>
<dbReference type="CDD" id="cd00093">
    <property type="entry name" value="HTH_XRE"/>
    <property type="match status" value="1"/>
</dbReference>
<dbReference type="OrthoDB" id="8902678at2"/>
<evidence type="ECO:0000313" key="2">
    <source>
        <dbReference type="EMBL" id="PVA11341.1"/>
    </source>
</evidence>
<dbReference type="InterPro" id="IPR010982">
    <property type="entry name" value="Lambda_DNA-bd_dom_sf"/>
</dbReference>
<protein>
    <submittedName>
        <fullName evidence="2">Transcriptional regulator</fullName>
    </submittedName>
</protein>
<dbReference type="SUPFAM" id="SSF47413">
    <property type="entry name" value="lambda repressor-like DNA-binding domains"/>
    <property type="match status" value="1"/>
</dbReference>
<dbReference type="PROSITE" id="PS50943">
    <property type="entry name" value="HTH_CROC1"/>
    <property type="match status" value="1"/>
</dbReference>
<dbReference type="Pfam" id="PF13443">
    <property type="entry name" value="HTH_26"/>
    <property type="match status" value="1"/>
</dbReference>
<keyword evidence="3" id="KW-1185">Reference proteome</keyword>
<dbReference type="EMBL" id="QCYH01000002">
    <property type="protein sequence ID" value="PVA11341.1"/>
    <property type="molecule type" value="Genomic_DNA"/>
</dbReference>
<proteinExistence type="predicted"/>
<dbReference type="Gene3D" id="1.10.260.40">
    <property type="entry name" value="lambda repressor-like DNA-binding domains"/>
    <property type="match status" value="1"/>
</dbReference>
<evidence type="ECO:0000259" key="1">
    <source>
        <dbReference type="PROSITE" id="PS50943"/>
    </source>
</evidence>
<comment type="caution">
    <text evidence="2">The sequence shown here is derived from an EMBL/GenBank/DDBJ whole genome shotgun (WGS) entry which is preliminary data.</text>
</comment>
<dbReference type="Proteomes" id="UP000244446">
    <property type="component" value="Unassembled WGS sequence"/>
</dbReference>
<accession>A0A2T7GA93</accession>
<dbReference type="AlphaFoldDB" id="A0A2T7GA93"/>
<reference evidence="2 3" key="1">
    <citation type="submission" date="2018-04" db="EMBL/GenBank/DDBJ databases">
        <title>Pelagivirga bohaiensis gen. nov., sp. nov., a bacterium isolated from the Bohai Sea.</title>
        <authorList>
            <person name="Ji X."/>
        </authorList>
    </citation>
    <scope>NUCLEOTIDE SEQUENCE [LARGE SCALE GENOMIC DNA]</scope>
    <source>
        <strain evidence="2 3">BH-SD19</strain>
    </source>
</reference>
<sequence length="309" mass="35327">MALARMSVKVGTSKRVESRSGNFATTQHLTLFVRQYAIGGMSDDPFAANLAYACSLLPSIAEVCRRVAINRQQFNKYLAGSVRPSRHNMRRICDFFGVTESELLMDPARFASLISLRKPSQTNTALPHHLNMIENLHRASGEMSRYCGWYFRYFYTFGYPGRITRSLAVISEKEGRHLWKNIEVGVDPEHLRERFIGKYEGLAFHLGHRIHIVEHDVLAASSITQLMLYPSYTPRPGHLRGVQTGASMRRGRKPAASAVMLEYLGEQIDTRRALARCGLFEPHELDDWIKRLIENRIDPGEWVFEIDEI</sequence>